<dbReference type="PANTHER" id="PTHR12236:SF95">
    <property type="entry name" value="CUTICULAR PROTEIN 76BD, ISOFORM C-RELATED"/>
    <property type="match status" value="1"/>
</dbReference>
<proteinExistence type="predicted"/>
<accession>A0A9P0SF60</accession>
<evidence type="ECO:0000256" key="2">
    <source>
        <dbReference type="ARBA" id="ARBA00022729"/>
    </source>
</evidence>
<evidence type="ECO:0000313" key="6">
    <source>
        <dbReference type="Proteomes" id="UP001152562"/>
    </source>
</evidence>
<dbReference type="InterPro" id="IPR000618">
    <property type="entry name" value="Insect_cuticle"/>
</dbReference>
<feature type="chain" id="PRO_5040334279" description="Cuticle protein" evidence="4">
    <location>
        <begin position="17"/>
        <end position="132"/>
    </location>
</feature>
<protein>
    <recommendedName>
        <fullName evidence="7">Cuticle protein</fullName>
    </recommendedName>
</protein>
<keyword evidence="1 3" id="KW-0193">Cuticle</keyword>
<evidence type="ECO:0000313" key="5">
    <source>
        <dbReference type="EMBL" id="CAH3824595.1"/>
    </source>
</evidence>
<keyword evidence="6" id="KW-1185">Reference proteome</keyword>
<name>A0A9P0SF60_PIEBR</name>
<reference evidence="5" key="1">
    <citation type="submission" date="2022-05" db="EMBL/GenBank/DDBJ databases">
        <authorList>
            <person name="Okamura Y."/>
        </authorList>
    </citation>
    <scope>NUCLEOTIDE SEQUENCE</scope>
</reference>
<dbReference type="InterPro" id="IPR031311">
    <property type="entry name" value="CHIT_BIND_RR_consensus"/>
</dbReference>
<dbReference type="PROSITE" id="PS00233">
    <property type="entry name" value="CHIT_BIND_RR_1"/>
    <property type="match status" value="1"/>
</dbReference>
<sequence length="132" mass="14299">MLLWAGLLACLSTVLAVPIFAPLYQAAIHAPVAVQPITYPRYVFNYGVKDPHTGDIKSQQEERNGDVVRGSYSLVEPDGSTRTVTYTADDHNGFNAVVHKTGHYTHPVRVHTPALPPAVPLVPSLPVPAFFG</sequence>
<dbReference type="GO" id="GO:0031012">
    <property type="term" value="C:extracellular matrix"/>
    <property type="evidence" value="ECO:0007669"/>
    <property type="project" value="TreeGrafter"/>
</dbReference>
<dbReference type="Pfam" id="PF00379">
    <property type="entry name" value="Chitin_bind_4"/>
    <property type="match status" value="1"/>
</dbReference>
<evidence type="ECO:0000256" key="1">
    <source>
        <dbReference type="ARBA" id="ARBA00022460"/>
    </source>
</evidence>
<gene>
    <name evidence="5" type="ORF">PIBRA_LOCUS85</name>
</gene>
<dbReference type="Proteomes" id="UP001152562">
    <property type="component" value="Unassembled WGS sequence"/>
</dbReference>
<dbReference type="PANTHER" id="PTHR12236">
    <property type="entry name" value="STRUCTURAL CONTITUENT OF CUTICLE"/>
    <property type="match status" value="1"/>
</dbReference>
<dbReference type="GO" id="GO:0042302">
    <property type="term" value="F:structural constituent of cuticle"/>
    <property type="evidence" value="ECO:0007669"/>
    <property type="project" value="UniProtKB-UniRule"/>
</dbReference>
<comment type="caution">
    <text evidence="5">The sequence shown here is derived from an EMBL/GenBank/DDBJ whole genome shotgun (WGS) entry which is preliminary data.</text>
</comment>
<evidence type="ECO:0000256" key="4">
    <source>
        <dbReference type="SAM" id="SignalP"/>
    </source>
</evidence>
<organism evidence="5 6">
    <name type="scientific">Pieris brassicae</name>
    <name type="common">White butterfly</name>
    <name type="synonym">Large white butterfly</name>
    <dbReference type="NCBI Taxonomy" id="7116"/>
    <lineage>
        <taxon>Eukaryota</taxon>
        <taxon>Metazoa</taxon>
        <taxon>Ecdysozoa</taxon>
        <taxon>Arthropoda</taxon>
        <taxon>Hexapoda</taxon>
        <taxon>Insecta</taxon>
        <taxon>Pterygota</taxon>
        <taxon>Neoptera</taxon>
        <taxon>Endopterygota</taxon>
        <taxon>Lepidoptera</taxon>
        <taxon>Glossata</taxon>
        <taxon>Ditrysia</taxon>
        <taxon>Papilionoidea</taxon>
        <taxon>Pieridae</taxon>
        <taxon>Pierinae</taxon>
        <taxon>Pieris</taxon>
    </lineage>
</organism>
<evidence type="ECO:0000256" key="3">
    <source>
        <dbReference type="PROSITE-ProRule" id="PRU00497"/>
    </source>
</evidence>
<dbReference type="AlphaFoldDB" id="A0A9P0SF60"/>
<feature type="signal peptide" evidence="4">
    <location>
        <begin position="1"/>
        <end position="16"/>
    </location>
</feature>
<dbReference type="EMBL" id="CALOZG010000001">
    <property type="protein sequence ID" value="CAH3824595.1"/>
    <property type="molecule type" value="Genomic_DNA"/>
</dbReference>
<evidence type="ECO:0008006" key="7">
    <source>
        <dbReference type="Google" id="ProtNLM"/>
    </source>
</evidence>
<dbReference type="InterPro" id="IPR051217">
    <property type="entry name" value="Insect_Cuticle_Struc_Prot"/>
</dbReference>
<keyword evidence="2 4" id="KW-0732">Signal</keyword>
<dbReference type="PRINTS" id="PR00947">
    <property type="entry name" value="CUTICLE"/>
</dbReference>
<dbReference type="PROSITE" id="PS51155">
    <property type="entry name" value="CHIT_BIND_RR_2"/>
    <property type="match status" value="1"/>
</dbReference>
<dbReference type="GO" id="GO:0005615">
    <property type="term" value="C:extracellular space"/>
    <property type="evidence" value="ECO:0007669"/>
    <property type="project" value="TreeGrafter"/>
</dbReference>